<comment type="subcellular location">
    <subcellularLocation>
        <location evidence="1">Membrane</location>
    </subcellularLocation>
</comment>
<keyword evidence="7 10" id="KW-0472">Membrane</keyword>
<keyword evidence="4 10" id="KW-0812">Transmembrane</keyword>
<evidence type="ECO:0000313" key="11">
    <source>
        <dbReference type="EMBL" id="ENH96618.1"/>
    </source>
</evidence>
<evidence type="ECO:0000256" key="2">
    <source>
        <dbReference type="ARBA" id="ARBA00006024"/>
    </source>
</evidence>
<proteinExistence type="inferred from homology"/>
<organism evidence="11 12">
    <name type="scientific">Gracilibacillus halophilus YIM-C55.5</name>
    <dbReference type="NCBI Taxonomy" id="1308866"/>
    <lineage>
        <taxon>Bacteria</taxon>
        <taxon>Bacillati</taxon>
        <taxon>Bacillota</taxon>
        <taxon>Bacilli</taxon>
        <taxon>Bacillales</taxon>
        <taxon>Bacillaceae</taxon>
        <taxon>Gracilibacillus</taxon>
    </lineage>
</organism>
<protein>
    <recommendedName>
        <fullName evidence="8">Cd(2+)-exporting ATPase</fullName>
        <ecNumber evidence="8">7.2.2.21</ecNumber>
    </recommendedName>
</protein>
<feature type="transmembrane region" description="Helical" evidence="10">
    <location>
        <begin position="285"/>
        <end position="303"/>
    </location>
</feature>
<dbReference type="NCBIfam" id="TIGR01494">
    <property type="entry name" value="ATPase_P-type"/>
    <property type="match status" value="1"/>
</dbReference>
<comment type="caution">
    <text evidence="11">The sequence shown here is derived from an EMBL/GenBank/DDBJ whole genome shotgun (WGS) entry which is preliminary data.</text>
</comment>
<comment type="similarity">
    <text evidence="2">Belongs to the cation transport ATPase (P-type) (TC 3.A.3) family. Type IB subfamily.</text>
</comment>
<dbReference type="PROSITE" id="PS00154">
    <property type="entry name" value="ATPASE_E1_E2"/>
    <property type="match status" value="1"/>
</dbReference>
<evidence type="ECO:0000256" key="5">
    <source>
        <dbReference type="ARBA" id="ARBA00022967"/>
    </source>
</evidence>
<dbReference type="SFLD" id="SFLDS00003">
    <property type="entry name" value="Haloacid_Dehalogenase"/>
    <property type="match status" value="1"/>
</dbReference>
<dbReference type="Gene3D" id="3.40.50.1000">
    <property type="entry name" value="HAD superfamily/HAD-like"/>
    <property type="match status" value="1"/>
</dbReference>
<dbReference type="EMBL" id="APML01000034">
    <property type="protein sequence ID" value="ENH96618.1"/>
    <property type="molecule type" value="Genomic_DNA"/>
</dbReference>
<dbReference type="SFLD" id="SFLDG00002">
    <property type="entry name" value="C1.7:_P-type_atpase_like"/>
    <property type="match status" value="1"/>
</dbReference>
<dbReference type="PATRIC" id="fig|1308866.3.peg.1942"/>
<dbReference type="InterPro" id="IPR036412">
    <property type="entry name" value="HAD-like_sf"/>
</dbReference>
<gene>
    <name evidence="11" type="ORF">J416_09584</name>
</gene>
<keyword evidence="12" id="KW-1185">Reference proteome</keyword>
<evidence type="ECO:0000256" key="9">
    <source>
        <dbReference type="ARBA" id="ARBA00049338"/>
    </source>
</evidence>
<dbReference type="PANTHER" id="PTHR48085">
    <property type="entry name" value="CADMIUM/ZINC-TRANSPORTING ATPASE HMA2-RELATED"/>
    <property type="match status" value="1"/>
</dbReference>
<keyword evidence="3" id="KW-0104">Cadmium</keyword>
<dbReference type="PRINTS" id="PR00120">
    <property type="entry name" value="HATPASE"/>
</dbReference>
<evidence type="ECO:0000256" key="1">
    <source>
        <dbReference type="ARBA" id="ARBA00004370"/>
    </source>
</evidence>
<dbReference type="Pfam" id="PF00702">
    <property type="entry name" value="Hydrolase"/>
    <property type="match status" value="1"/>
</dbReference>
<dbReference type="PRINTS" id="PR00119">
    <property type="entry name" value="CATATPASE"/>
</dbReference>
<evidence type="ECO:0000256" key="3">
    <source>
        <dbReference type="ARBA" id="ARBA00022539"/>
    </source>
</evidence>
<accession>N4W8L7</accession>
<dbReference type="InterPro" id="IPR044492">
    <property type="entry name" value="P_typ_ATPase_HD_dom"/>
</dbReference>
<dbReference type="SUPFAM" id="SSF56784">
    <property type="entry name" value="HAD-like"/>
    <property type="match status" value="1"/>
</dbReference>
<dbReference type="GO" id="GO:0016887">
    <property type="term" value="F:ATP hydrolysis activity"/>
    <property type="evidence" value="ECO:0007669"/>
    <property type="project" value="InterPro"/>
</dbReference>
<dbReference type="Proteomes" id="UP000012283">
    <property type="component" value="Unassembled WGS sequence"/>
</dbReference>
<dbReference type="InterPro" id="IPR023299">
    <property type="entry name" value="ATPase_P-typ_cyto_dom_N"/>
</dbReference>
<evidence type="ECO:0000256" key="7">
    <source>
        <dbReference type="ARBA" id="ARBA00023136"/>
    </source>
</evidence>
<evidence type="ECO:0000256" key="6">
    <source>
        <dbReference type="ARBA" id="ARBA00022989"/>
    </source>
</evidence>
<dbReference type="AlphaFoldDB" id="N4W8L7"/>
<dbReference type="InterPro" id="IPR018303">
    <property type="entry name" value="ATPase_P-typ_P_site"/>
</dbReference>
<dbReference type="InterPro" id="IPR051014">
    <property type="entry name" value="Cation_Transport_ATPase_IB"/>
</dbReference>
<dbReference type="eggNOG" id="COG2217">
    <property type="taxonomic scope" value="Bacteria"/>
</dbReference>
<evidence type="ECO:0000256" key="10">
    <source>
        <dbReference type="SAM" id="Phobius"/>
    </source>
</evidence>
<reference evidence="11 12" key="1">
    <citation type="submission" date="2013-03" db="EMBL/GenBank/DDBJ databases">
        <title>Draft genome sequence of Gracibacillus halophilus YIM-C55.5, a moderately halophilic and thermophilic organism from the Xiaochaidamu salt lake.</title>
        <authorList>
            <person name="Sugumar T."/>
            <person name="Polireddy D.R."/>
            <person name="Antony A."/>
            <person name="Madhava Y.R."/>
            <person name="Sivakumar N."/>
        </authorList>
    </citation>
    <scope>NUCLEOTIDE SEQUENCE [LARGE SCALE GENOMIC DNA]</scope>
    <source>
        <strain evidence="11 12">YIM-C55.5</strain>
    </source>
</reference>
<dbReference type="GO" id="GO:0016020">
    <property type="term" value="C:membrane"/>
    <property type="evidence" value="ECO:0007669"/>
    <property type="project" value="UniProtKB-SubCell"/>
</dbReference>
<comment type="catalytic activity">
    <reaction evidence="9">
        <text>Cd(2+)(in) + ATP + H2O = Cd(2+)(out) + ADP + phosphate + H(+)</text>
        <dbReference type="Rhea" id="RHEA:12132"/>
        <dbReference type="ChEBI" id="CHEBI:15377"/>
        <dbReference type="ChEBI" id="CHEBI:15378"/>
        <dbReference type="ChEBI" id="CHEBI:30616"/>
        <dbReference type="ChEBI" id="CHEBI:43474"/>
        <dbReference type="ChEBI" id="CHEBI:48775"/>
        <dbReference type="ChEBI" id="CHEBI:456216"/>
        <dbReference type="EC" id="7.2.2.21"/>
    </reaction>
</comment>
<dbReference type="SFLD" id="SFLDF00027">
    <property type="entry name" value="p-type_atpase"/>
    <property type="match status" value="1"/>
</dbReference>
<evidence type="ECO:0000256" key="8">
    <source>
        <dbReference type="ARBA" id="ARBA00039103"/>
    </source>
</evidence>
<dbReference type="EC" id="7.2.2.21" evidence="8"/>
<evidence type="ECO:0000313" key="12">
    <source>
        <dbReference type="Proteomes" id="UP000012283"/>
    </source>
</evidence>
<dbReference type="PANTHER" id="PTHR48085:SF5">
    <property type="entry name" value="CADMIUM_ZINC-TRANSPORTING ATPASE HMA4-RELATED"/>
    <property type="match status" value="1"/>
</dbReference>
<keyword evidence="6 10" id="KW-1133">Transmembrane helix</keyword>
<dbReference type="GO" id="GO:0008551">
    <property type="term" value="F:P-type cadmium transporter activity"/>
    <property type="evidence" value="ECO:0007669"/>
    <property type="project" value="UniProtKB-EC"/>
</dbReference>
<dbReference type="Gene3D" id="3.40.1110.10">
    <property type="entry name" value="Calcium-transporting ATPase, cytoplasmic domain N"/>
    <property type="match status" value="1"/>
</dbReference>
<dbReference type="InterPro" id="IPR001757">
    <property type="entry name" value="P_typ_ATPase"/>
</dbReference>
<dbReference type="GO" id="GO:0005524">
    <property type="term" value="F:ATP binding"/>
    <property type="evidence" value="ECO:0007669"/>
    <property type="project" value="InterPro"/>
</dbReference>
<evidence type="ECO:0000256" key="4">
    <source>
        <dbReference type="ARBA" id="ARBA00022692"/>
    </source>
</evidence>
<sequence length="308" mass="33301">MANLKAIAFDKTGTLTEGKPSVTNILSFKESEEEVLQIAAALESYSEHPLAQAILQEAVDLPRVEATDFQSLPGKGVKATIDGVTYQIGNATLFSHIDRPDIDEWEQQGKTVVFVGTTDHVIGCIAMADEPRDRVSKVIKRLHQHNVEHTIMLTGDNQRVAQSIASKMNVSDIKANLFPEEKWTALKELKRKYPQVAMVGDGINDAPALAEASVGIAMGGAGTDVALETADVALMGDDLDKLPDSIELSKKTLQIIKQNIGFALALKALALLLVIPGWLTLWLAIFADMGATLLVVLNALRLAKKAQK</sequence>
<name>N4W8L7_9BACI</name>
<dbReference type="STRING" id="1308866.J416_09584"/>
<dbReference type="InterPro" id="IPR023214">
    <property type="entry name" value="HAD_sf"/>
</dbReference>
<keyword evidence="5" id="KW-1278">Translocase</keyword>